<dbReference type="Proteomes" id="UP000002629">
    <property type="component" value="Chromosome"/>
</dbReference>
<dbReference type="AlphaFoldDB" id="D5VGR9"/>
<reference evidence="2" key="1">
    <citation type="journal article" date="2011" name="J. Bacteriol.">
        <title>Genome sequences of eight morphologically diverse alphaproteobacteria.</title>
        <authorList>
            <consortium name="US DOE Joint Genome Institute"/>
            <person name="Brown P.J."/>
            <person name="Kysela D.T."/>
            <person name="Buechlein A."/>
            <person name="Hemmerich C."/>
            <person name="Brun Y.V."/>
        </authorList>
    </citation>
    <scope>NUCLEOTIDE SEQUENCE [LARGE SCALE GENOMIC DNA]</scope>
    <source>
        <strain evidence="2">ATCC 21756 / DSM 7131 / JCM 7823 / NBRC 15250 / LMG 17158 / TK0059</strain>
    </source>
</reference>
<gene>
    <name evidence="1" type="ordered locus">Cseg_2044</name>
</gene>
<evidence type="ECO:0000313" key="1">
    <source>
        <dbReference type="EMBL" id="ADG10512.1"/>
    </source>
</evidence>
<dbReference type="KEGG" id="cse:Cseg_2044"/>
<organism evidence="1 2">
    <name type="scientific">Caulobacter segnis (strain ATCC 21756 / DSM 7131 / JCM 7823 / NBRC 15250 / LMG 17158 / TK0059)</name>
    <name type="common">Mycoplana segnis</name>
    <dbReference type="NCBI Taxonomy" id="509190"/>
    <lineage>
        <taxon>Bacteria</taxon>
        <taxon>Pseudomonadati</taxon>
        <taxon>Pseudomonadota</taxon>
        <taxon>Alphaproteobacteria</taxon>
        <taxon>Caulobacterales</taxon>
        <taxon>Caulobacteraceae</taxon>
        <taxon>Caulobacter</taxon>
    </lineage>
</organism>
<proteinExistence type="predicted"/>
<dbReference type="EMBL" id="CP002008">
    <property type="protein sequence ID" value="ADG10512.1"/>
    <property type="molecule type" value="Genomic_DNA"/>
</dbReference>
<evidence type="ECO:0000313" key="2">
    <source>
        <dbReference type="Proteomes" id="UP000002629"/>
    </source>
</evidence>
<sequence>MRRAKRVLPLNLASKMEIRASVRGGRILVAIDTVTDADTHSILIVTATESALSPARPLVAWNRGFL</sequence>
<protein>
    <submittedName>
        <fullName evidence="1">Uncharacterized protein</fullName>
    </submittedName>
</protein>
<name>D5VGR9_CAUST</name>
<dbReference type="HOGENOM" id="CLU_2823204_0_0_5"/>
<accession>D5VGR9</accession>